<evidence type="ECO:0000313" key="2">
    <source>
        <dbReference type="Proteomes" id="UP000075260"/>
    </source>
</evidence>
<accession>A0A150QT60</accession>
<reference evidence="1 2" key="1">
    <citation type="submission" date="2014-02" db="EMBL/GenBank/DDBJ databases">
        <title>The small core and large imbalanced accessory genome model reveals a collaborative survival strategy of Sorangium cellulosum strains in nature.</title>
        <authorList>
            <person name="Han K."/>
            <person name="Peng R."/>
            <person name="Blom J."/>
            <person name="Li Y.-Z."/>
        </authorList>
    </citation>
    <scope>NUCLEOTIDE SEQUENCE [LARGE SCALE GENOMIC DNA]</scope>
    <source>
        <strain evidence="1 2">So0008-312</strain>
    </source>
</reference>
<dbReference type="InterPro" id="IPR017601">
    <property type="entry name" value="DGQHR-contain_dom"/>
</dbReference>
<dbReference type="NCBIfam" id="NF041060">
    <property type="entry name" value="DpdB"/>
    <property type="match status" value="1"/>
</dbReference>
<name>A0A150QT60_SORCE</name>
<proteinExistence type="predicted"/>
<dbReference type="NCBIfam" id="TIGR03187">
    <property type="entry name" value="DGQHR"/>
    <property type="match status" value="1"/>
</dbReference>
<evidence type="ECO:0008006" key="3">
    <source>
        <dbReference type="Google" id="ProtNLM"/>
    </source>
</evidence>
<gene>
    <name evidence="1" type="ORF">BE15_30465</name>
</gene>
<dbReference type="Proteomes" id="UP000075260">
    <property type="component" value="Unassembled WGS sequence"/>
</dbReference>
<dbReference type="CDD" id="cd16413">
    <property type="entry name" value="DGQHR_domain"/>
    <property type="match status" value="1"/>
</dbReference>
<evidence type="ECO:0000313" key="1">
    <source>
        <dbReference type="EMBL" id="KYF70836.1"/>
    </source>
</evidence>
<organism evidence="1 2">
    <name type="scientific">Sorangium cellulosum</name>
    <name type="common">Polyangium cellulosum</name>
    <dbReference type="NCBI Taxonomy" id="56"/>
    <lineage>
        <taxon>Bacteria</taxon>
        <taxon>Pseudomonadati</taxon>
        <taxon>Myxococcota</taxon>
        <taxon>Polyangia</taxon>
        <taxon>Polyangiales</taxon>
        <taxon>Polyangiaceae</taxon>
        <taxon>Sorangium</taxon>
    </lineage>
</organism>
<dbReference type="AlphaFoldDB" id="A0A150QT60"/>
<protein>
    <recommendedName>
        <fullName evidence="3">DGQHR domain-containing protein</fullName>
    </recommendedName>
</protein>
<dbReference type="InterPro" id="IPR017642">
    <property type="entry name" value="DNA_S_mod_DndB"/>
</dbReference>
<dbReference type="Pfam" id="PF14072">
    <property type="entry name" value="DndB"/>
    <property type="match status" value="1"/>
</dbReference>
<sequence length="392" mass="43856">MPRAAKKTTAHKGIIRRAVIRRRALRIMQDPERPLYLFSLRAEEILKIADISRIARDARGELLGYQRPEVRQHIRNIQAYLDGRQGGMLFPNSIILSLSSSVRFQRERGPGADDGLADAGTIVIPLPGLDDPKPAWIVDGQQRAMALSRSQRNDFPVAVNAFVADDVATQREQFLLVNSTKPLPRGLISELLPDVDTILPSNLAIRRAPAVLCDLLNRDPKSPFYGLIRRASSTKGARKSEVLSDTSVMQILQESLTNPSGCLFSYRNVATAQTDFAGIRKLLLVYWNAVRDTFPDAWGLPPTQSRLMHSAGMRAMGRLMDRVMGSINVDAADAPRRVLRELSPLARACHWTSGSWTELGLRWNELQNVPAHVRGLSDFLLRTYHDQRGETR</sequence>
<dbReference type="EMBL" id="JEMA01000372">
    <property type="protein sequence ID" value="KYF70836.1"/>
    <property type="molecule type" value="Genomic_DNA"/>
</dbReference>
<comment type="caution">
    <text evidence="1">The sequence shown here is derived from an EMBL/GenBank/DDBJ whole genome shotgun (WGS) entry which is preliminary data.</text>
</comment>